<name>A0AAD1WPW9_PELCU</name>
<dbReference type="PANTHER" id="PTHR21519:SF1">
    <property type="entry name" value="PDZ DOMAIN-CONTAINING PROTEIN 8"/>
    <property type="match status" value="1"/>
</dbReference>
<dbReference type="PANTHER" id="PTHR21519">
    <property type="entry name" value="PDZ DOMAIN-CONTAINING PROTEIN 8"/>
    <property type="match status" value="1"/>
</dbReference>
<dbReference type="GO" id="GO:0005789">
    <property type="term" value="C:endoplasmic reticulum membrane"/>
    <property type="evidence" value="ECO:0007669"/>
    <property type="project" value="UniProtKB-ARBA"/>
</dbReference>
<dbReference type="InterPro" id="IPR058801">
    <property type="entry name" value="PDZD8_N"/>
</dbReference>
<keyword evidence="5" id="KW-0472">Membrane</keyword>
<keyword evidence="9" id="KW-1185">Reference proteome</keyword>
<dbReference type="GO" id="GO:0006869">
    <property type="term" value="P:lipid transport"/>
    <property type="evidence" value="ECO:0007669"/>
    <property type="project" value="UniProtKB-KW"/>
</dbReference>
<evidence type="ECO:0000256" key="2">
    <source>
        <dbReference type="ARBA" id="ARBA00022448"/>
    </source>
</evidence>
<evidence type="ECO:0000256" key="4">
    <source>
        <dbReference type="ARBA" id="ARBA00023121"/>
    </source>
</evidence>
<gene>
    <name evidence="8" type="ORF">PECUL_23A004776</name>
</gene>
<feature type="region of interest" description="Disordered" evidence="6">
    <location>
        <begin position="149"/>
        <end position="192"/>
    </location>
</feature>
<evidence type="ECO:0000259" key="7">
    <source>
        <dbReference type="PROSITE" id="PS51847"/>
    </source>
</evidence>
<organism evidence="8 9">
    <name type="scientific">Pelobates cultripes</name>
    <name type="common">Western spadefoot toad</name>
    <dbReference type="NCBI Taxonomy" id="61616"/>
    <lineage>
        <taxon>Eukaryota</taxon>
        <taxon>Metazoa</taxon>
        <taxon>Chordata</taxon>
        <taxon>Craniata</taxon>
        <taxon>Vertebrata</taxon>
        <taxon>Euteleostomi</taxon>
        <taxon>Amphibia</taxon>
        <taxon>Batrachia</taxon>
        <taxon>Anura</taxon>
        <taxon>Pelobatoidea</taxon>
        <taxon>Pelobatidae</taxon>
        <taxon>Pelobates</taxon>
    </lineage>
</organism>
<dbReference type="InterPro" id="IPR031468">
    <property type="entry name" value="SMP_LBD"/>
</dbReference>
<dbReference type="AlphaFoldDB" id="A0AAD1WPW9"/>
<evidence type="ECO:0000256" key="1">
    <source>
        <dbReference type="ARBA" id="ARBA00004370"/>
    </source>
</evidence>
<protein>
    <submittedName>
        <fullName evidence="8">PDZ domain-containing 8</fullName>
    </submittedName>
</protein>
<sequence>MVYAVLLSALAGCLLTVLVQCLVVYRWRRSERPLRRAPPAPPPPPGRAVRPDGSLRDYLRAAAGSGAGAGGGGPPGAAPPESCHFLNAIFLFLFRELRDSALLRRWLAKKIRVEFEELLRSRTAGRLLEGLSLRDISLGDSLPVFRSVRPLPGGGGGAGGTEQPAPPHPPEQHPPPGSEPPPPPPGPGPGILPEELSFELELEYNGGFHLAIDVDLVFGKSAYLFVKLSRVLGRLRLHFSRLPFSHWAFCFLDEPLIDFEVQSEFEGRPMPQLTSIIVNQLKKVIKRKHTLPHYKIRYDYNHCGGGGDYNHCGGTITTTGGGDYNHCHHHPAALQDQVLL</sequence>
<evidence type="ECO:0000313" key="8">
    <source>
        <dbReference type="EMBL" id="CAH2323228.1"/>
    </source>
</evidence>
<evidence type="ECO:0000256" key="6">
    <source>
        <dbReference type="SAM" id="MobiDB-lite"/>
    </source>
</evidence>
<dbReference type="GO" id="GO:0044233">
    <property type="term" value="C:mitochondria-associated endoplasmic reticulum membrane contact site"/>
    <property type="evidence" value="ECO:0007669"/>
    <property type="project" value="InterPro"/>
</dbReference>
<evidence type="ECO:0000256" key="3">
    <source>
        <dbReference type="ARBA" id="ARBA00023055"/>
    </source>
</evidence>
<comment type="subcellular location">
    <subcellularLocation>
        <location evidence="1">Membrane</location>
    </subcellularLocation>
</comment>
<dbReference type="EMBL" id="OW240922">
    <property type="protein sequence ID" value="CAH2323228.1"/>
    <property type="molecule type" value="Genomic_DNA"/>
</dbReference>
<proteinExistence type="predicted"/>
<dbReference type="GO" id="GO:1990456">
    <property type="term" value="P:mitochondrion-endoplasmic reticulum membrane tethering"/>
    <property type="evidence" value="ECO:0007669"/>
    <property type="project" value="InterPro"/>
</dbReference>
<evidence type="ECO:0000256" key="5">
    <source>
        <dbReference type="ARBA" id="ARBA00023136"/>
    </source>
</evidence>
<feature type="compositionally biased region" description="Pro residues" evidence="6">
    <location>
        <begin position="164"/>
        <end position="190"/>
    </location>
</feature>
<dbReference type="GO" id="GO:0005739">
    <property type="term" value="C:mitochondrion"/>
    <property type="evidence" value="ECO:0007669"/>
    <property type="project" value="GOC"/>
</dbReference>
<feature type="domain" description="SMP-LTD" evidence="7">
    <location>
        <begin position="79"/>
        <end position="300"/>
    </location>
</feature>
<dbReference type="InterPro" id="IPR039275">
    <property type="entry name" value="PDZD8"/>
</dbReference>
<dbReference type="CDD" id="cd21674">
    <property type="entry name" value="SMP_PDZD8"/>
    <property type="match status" value="1"/>
</dbReference>
<keyword evidence="4" id="KW-0446">Lipid-binding</keyword>
<dbReference type="PROSITE" id="PS51847">
    <property type="entry name" value="SMP"/>
    <property type="match status" value="1"/>
</dbReference>
<evidence type="ECO:0000313" key="9">
    <source>
        <dbReference type="Proteomes" id="UP001295444"/>
    </source>
</evidence>
<reference evidence="8" key="1">
    <citation type="submission" date="2022-03" db="EMBL/GenBank/DDBJ databases">
        <authorList>
            <person name="Alioto T."/>
            <person name="Alioto T."/>
            <person name="Gomez Garrido J."/>
        </authorList>
    </citation>
    <scope>NUCLEOTIDE SEQUENCE</scope>
</reference>
<dbReference type="GO" id="GO:0008289">
    <property type="term" value="F:lipid binding"/>
    <property type="evidence" value="ECO:0007669"/>
    <property type="project" value="UniProtKB-KW"/>
</dbReference>
<dbReference type="Pfam" id="PF26547">
    <property type="entry name" value="PDZD8_N"/>
    <property type="match status" value="1"/>
</dbReference>
<dbReference type="Proteomes" id="UP001295444">
    <property type="component" value="Chromosome 11"/>
</dbReference>
<keyword evidence="3" id="KW-0445">Lipid transport</keyword>
<accession>A0AAD1WPW9</accession>
<dbReference type="GO" id="GO:0051560">
    <property type="term" value="P:mitochondrial calcium ion homeostasis"/>
    <property type="evidence" value="ECO:0007669"/>
    <property type="project" value="InterPro"/>
</dbReference>
<keyword evidence="2" id="KW-0813">Transport</keyword>